<accession>A0ABP7PVU8</accession>
<feature type="transmembrane region" description="Helical" evidence="1">
    <location>
        <begin position="12"/>
        <end position="31"/>
    </location>
</feature>
<name>A0ABP7PVU8_9GAMM</name>
<comment type="caution">
    <text evidence="2">The sequence shown here is derived from an EMBL/GenBank/DDBJ whole genome shotgun (WGS) entry which is preliminary data.</text>
</comment>
<keyword evidence="3" id="KW-1185">Reference proteome</keyword>
<dbReference type="EMBL" id="BAABBO010000014">
    <property type="protein sequence ID" value="GAA3972195.1"/>
    <property type="molecule type" value="Genomic_DNA"/>
</dbReference>
<keyword evidence="1" id="KW-1133">Transmembrane helix</keyword>
<dbReference type="Proteomes" id="UP001501337">
    <property type="component" value="Unassembled WGS sequence"/>
</dbReference>
<protein>
    <submittedName>
        <fullName evidence="2">Uncharacterized protein</fullName>
    </submittedName>
</protein>
<keyword evidence="1" id="KW-0812">Transmembrane</keyword>
<evidence type="ECO:0000313" key="3">
    <source>
        <dbReference type="Proteomes" id="UP001501337"/>
    </source>
</evidence>
<sequence length="64" mass="7291">MLRKSETPSKDFILSLIVMLGLMAASFLYVIYSEEKTVATAEVWEHFKALSIFVAGYIFEKVKV</sequence>
<gene>
    <name evidence="2" type="ORF">GCM10022278_31920</name>
</gene>
<proteinExistence type="predicted"/>
<organism evidence="2 3">
    <name type="scientific">Allohahella marinimesophila</name>
    <dbReference type="NCBI Taxonomy" id="1054972"/>
    <lineage>
        <taxon>Bacteria</taxon>
        <taxon>Pseudomonadati</taxon>
        <taxon>Pseudomonadota</taxon>
        <taxon>Gammaproteobacteria</taxon>
        <taxon>Oceanospirillales</taxon>
        <taxon>Hahellaceae</taxon>
        <taxon>Allohahella</taxon>
    </lineage>
</organism>
<evidence type="ECO:0000256" key="1">
    <source>
        <dbReference type="SAM" id="Phobius"/>
    </source>
</evidence>
<dbReference type="RefSeq" id="WP_344808185.1">
    <property type="nucleotide sequence ID" value="NZ_BAABBO010000014.1"/>
</dbReference>
<evidence type="ECO:0000313" key="2">
    <source>
        <dbReference type="EMBL" id="GAA3972195.1"/>
    </source>
</evidence>
<reference evidence="3" key="1">
    <citation type="journal article" date="2019" name="Int. J. Syst. Evol. Microbiol.">
        <title>The Global Catalogue of Microorganisms (GCM) 10K type strain sequencing project: providing services to taxonomists for standard genome sequencing and annotation.</title>
        <authorList>
            <consortium name="The Broad Institute Genomics Platform"/>
            <consortium name="The Broad Institute Genome Sequencing Center for Infectious Disease"/>
            <person name="Wu L."/>
            <person name="Ma J."/>
        </authorList>
    </citation>
    <scope>NUCLEOTIDE SEQUENCE [LARGE SCALE GENOMIC DNA]</scope>
    <source>
        <strain evidence="3">JCM 17555</strain>
    </source>
</reference>
<keyword evidence="1" id="KW-0472">Membrane</keyword>